<dbReference type="KEGG" id="sse:Ssed_0996"/>
<evidence type="ECO:0000313" key="10">
    <source>
        <dbReference type="Proteomes" id="UP000002015"/>
    </source>
</evidence>
<keyword evidence="2 6" id="KW-0694">RNA-binding</keyword>
<dbReference type="SUPFAM" id="SSF55120">
    <property type="entry name" value="Pseudouridine synthase"/>
    <property type="match status" value="1"/>
</dbReference>
<comment type="similarity">
    <text evidence="1 7">Belongs to the pseudouridine synthase RsuA family.</text>
</comment>
<name>A8FRY4_SHESH</name>
<dbReference type="Gene3D" id="3.30.70.1560">
    <property type="entry name" value="Alpha-L RNA-binding motif"/>
    <property type="match status" value="1"/>
</dbReference>
<feature type="domain" description="Pseudouridine synthase RsuA/RluA-like" evidence="8">
    <location>
        <begin position="80"/>
        <end position="208"/>
    </location>
</feature>
<dbReference type="CDD" id="cd02553">
    <property type="entry name" value="PseudoU_synth_RsuA"/>
    <property type="match status" value="1"/>
</dbReference>
<dbReference type="STRING" id="425104.Ssed_0996"/>
<protein>
    <recommendedName>
        <fullName evidence="7">Pseudouridine synthase</fullName>
        <ecNumber evidence="7">5.4.99.-</ecNumber>
    </recommendedName>
</protein>
<dbReference type="EMBL" id="CP000821">
    <property type="protein sequence ID" value="ABV35607.1"/>
    <property type="molecule type" value="Genomic_DNA"/>
</dbReference>
<organism evidence="9 10">
    <name type="scientific">Shewanella sediminis (strain HAW-EB3)</name>
    <dbReference type="NCBI Taxonomy" id="425104"/>
    <lineage>
        <taxon>Bacteria</taxon>
        <taxon>Pseudomonadati</taxon>
        <taxon>Pseudomonadota</taxon>
        <taxon>Gammaproteobacteria</taxon>
        <taxon>Alteromonadales</taxon>
        <taxon>Shewanellaceae</taxon>
        <taxon>Shewanella</taxon>
    </lineage>
</organism>
<dbReference type="SUPFAM" id="SSF55174">
    <property type="entry name" value="Alpha-L RNA-binding motif"/>
    <property type="match status" value="1"/>
</dbReference>
<dbReference type="Gene3D" id="3.30.70.580">
    <property type="entry name" value="Pseudouridine synthase I, catalytic domain, N-terminal subdomain"/>
    <property type="match status" value="1"/>
</dbReference>
<dbReference type="PROSITE" id="PS01149">
    <property type="entry name" value="PSI_RSU"/>
    <property type="match status" value="1"/>
</dbReference>
<dbReference type="CDD" id="cd00165">
    <property type="entry name" value="S4"/>
    <property type="match status" value="1"/>
</dbReference>
<dbReference type="Gene3D" id="3.10.290.10">
    <property type="entry name" value="RNA-binding S4 domain"/>
    <property type="match status" value="1"/>
</dbReference>
<evidence type="ECO:0000256" key="6">
    <source>
        <dbReference type="PROSITE-ProRule" id="PRU00182"/>
    </source>
</evidence>
<dbReference type="GO" id="GO:0003723">
    <property type="term" value="F:RNA binding"/>
    <property type="evidence" value="ECO:0007669"/>
    <property type="project" value="UniProtKB-KW"/>
</dbReference>
<dbReference type="PROSITE" id="PS50889">
    <property type="entry name" value="S4"/>
    <property type="match status" value="1"/>
</dbReference>
<dbReference type="InterPro" id="IPR006145">
    <property type="entry name" value="PsdUridine_synth_RsuA/RluA"/>
</dbReference>
<dbReference type="Proteomes" id="UP000002015">
    <property type="component" value="Chromosome"/>
</dbReference>
<dbReference type="HOGENOM" id="CLU_024979_1_2_6"/>
<evidence type="ECO:0000256" key="5">
    <source>
        <dbReference type="ARBA" id="ARBA00037590"/>
    </source>
</evidence>
<evidence type="ECO:0000256" key="1">
    <source>
        <dbReference type="ARBA" id="ARBA00008348"/>
    </source>
</evidence>
<dbReference type="GO" id="GO:0160136">
    <property type="term" value="F:16S rRNA pseudouridine(516) synthase activity"/>
    <property type="evidence" value="ECO:0007669"/>
    <property type="project" value="UniProtKB-EC"/>
</dbReference>
<accession>A8FRY4</accession>
<evidence type="ECO:0000256" key="7">
    <source>
        <dbReference type="RuleBase" id="RU003887"/>
    </source>
</evidence>
<keyword evidence="10" id="KW-1185">Reference proteome</keyword>
<dbReference type="InterPro" id="IPR050343">
    <property type="entry name" value="RsuA_PseudoU_synthase"/>
</dbReference>
<dbReference type="eggNOG" id="COG1187">
    <property type="taxonomic scope" value="Bacteria"/>
</dbReference>
<evidence type="ECO:0000256" key="3">
    <source>
        <dbReference type="ARBA" id="ARBA00023235"/>
    </source>
</evidence>
<reference evidence="9 10" key="1">
    <citation type="submission" date="2007-08" db="EMBL/GenBank/DDBJ databases">
        <title>Complete sequence of Shewanella sediminis HAW-EB3.</title>
        <authorList>
            <consortium name="US DOE Joint Genome Institute"/>
            <person name="Copeland A."/>
            <person name="Lucas S."/>
            <person name="Lapidus A."/>
            <person name="Barry K."/>
            <person name="Glavina del Rio T."/>
            <person name="Dalin E."/>
            <person name="Tice H."/>
            <person name="Pitluck S."/>
            <person name="Chertkov O."/>
            <person name="Brettin T."/>
            <person name="Bruce D."/>
            <person name="Detter J.C."/>
            <person name="Han C."/>
            <person name="Schmutz J."/>
            <person name="Larimer F."/>
            <person name="Land M."/>
            <person name="Hauser L."/>
            <person name="Kyrpides N."/>
            <person name="Kim E."/>
            <person name="Zhao J.-S."/>
            <person name="Richardson P."/>
        </authorList>
    </citation>
    <scope>NUCLEOTIDE SEQUENCE [LARGE SCALE GENOMIC DNA]</scope>
    <source>
        <strain evidence="9 10">HAW-EB3</strain>
    </source>
</reference>
<comment type="catalytic activity">
    <reaction evidence="4">
        <text>uridine(516) in 16S rRNA = pseudouridine(516) in 16S rRNA</text>
        <dbReference type="Rhea" id="RHEA:38867"/>
        <dbReference type="Rhea" id="RHEA-COMP:10089"/>
        <dbReference type="Rhea" id="RHEA-COMP:10090"/>
        <dbReference type="ChEBI" id="CHEBI:65314"/>
        <dbReference type="ChEBI" id="CHEBI:65315"/>
        <dbReference type="EC" id="5.4.99.19"/>
    </reaction>
</comment>
<dbReference type="PANTHER" id="PTHR47683:SF4">
    <property type="entry name" value="PSEUDOURIDINE SYNTHASE"/>
    <property type="match status" value="1"/>
</dbReference>
<comment type="function">
    <text evidence="5">Responsible for synthesis of pseudouridine from uracil-516 in 16S ribosomal RNA.</text>
</comment>
<dbReference type="PANTHER" id="PTHR47683">
    <property type="entry name" value="PSEUDOURIDINE SYNTHASE FAMILY PROTEIN-RELATED"/>
    <property type="match status" value="1"/>
</dbReference>
<dbReference type="NCBIfam" id="TIGR00093">
    <property type="entry name" value="pseudouridine synthase"/>
    <property type="match status" value="1"/>
</dbReference>
<dbReference type="AlphaFoldDB" id="A8FRY4"/>
<dbReference type="InterPro" id="IPR020094">
    <property type="entry name" value="TruA/RsuA/RluB/E/F_N"/>
</dbReference>
<dbReference type="Pfam" id="PF00849">
    <property type="entry name" value="PseudoU_synth_2"/>
    <property type="match status" value="1"/>
</dbReference>
<keyword evidence="3 7" id="KW-0413">Isomerase</keyword>
<proteinExistence type="inferred from homology"/>
<dbReference type="GO" id="GO:0001522">
    <property type="term" value="P:pseudouridine synthesis"/>
    <property type="evidence" value="ECO:0007669"/>
    <property type="project" value="InterPro"/>
</dbReference>
<dbReference type="InterPro" id="IPR036986">
    <property type="entry name" value="S4_RNA-bd_sf"/>
</dbReference>
<dbReference type="InterPro" id="IPR018496">
    <property type="entry name" value="PsdUridine_synth_RsuA/RluB_CS"/>
</dbReference>
<gene>
    <name evidence="9" type="ordered locus">Ssed_0996</name>
</gene>
<evidence type="ECO:0000259" key="8">
    <source>
        <dbReference type="Pfam" id="PF00849"/>
    </source>
</evidence>
<evidence type="ECO:0000313" key="9">
    <source>
        <dbReference type="EMBL" id="ABV35607.1"/>
    </source>
</evidence>
<dbReference type="EC" id="5.4.99.-" evidence="7"/>
<dbReference type="InterPro" id="IPR020103">
    <property type="entry name" value="PsdUridine_synth_cat_dom_sf"/>
</dbReference>
<dbReference type="GO" id="GO:0006364">
    <property type="term" value="P:rRNA processing"/>
    <property type="evidence" value="ECO:0007669"/>
    <property type="project" value="UniProtKB-ARBA"/>
</dbReference>
<dbReference type="InterPro" id="IPR042092">
    <property type="entry name" value="PsdUridine_s_RsuA/RluB/E/F_cat"/>
</dbReference>
<evidence type="ECO:0000256" key="4">
    <source>
        <dbReference type="ARBA" id="ARBA00036749"/>
    </source>
</evidence>
<sequence length="247" mass="28167">MLTGLHRLTSGKKEMESKRARLDRFISVNTGINRKHVRLMLAKGRVRVDGELARDIDQVVDEFSHICLDDKVLQANEASYVMLHKPVGVVSATIDDKHRTVIDLLEQDDKESLHIVGRLDLNTSGLLLLTNDGRWSKRLMDPEHKVGKLYRVHLQNPLTPDYISGFAQGMYFEFEDITTLPAELEIIDSYTALVTLYEGRYHQIKRMFGRFRNPVIGLHRISVGNIVLDNNLKPGESRVLTPKEIAL</sequence>
<dbReference type="InterPro" id="IPR000748">
    <property type="entry name" value="PsdUridine_synth_RsuA/RluB/E/F"/>
</dbReference>
<evidence type="ECO:0000256" key="2">
    <source>
        <dbReference type="ARBA" id="ARBA00022884"/>
    </source>
</evidence>